<dbReference type="PANTHER" id="PTHR43190:SF3">
    <property type="entry name" value="N-ACETYL-D-GLUCOSAMINE KINASE"/>
    <property type="match status" value="1"/>
</dbReference>
<evidence type="ECO:0000313" key="3">
    <source>
        <dbReference type="Proteomes" id="UP000199184"/>
    </source>
</evidence>
<dbReference type="CDD" id="cd24082">
    <property type="entry name" value="ASKHA_NBD_GspK-like"/>
    <property type="match status" value="1"/>
</dbReference>
<evidence type="ECO:0000259" key="1">
    <source>
        <dbReference type="Pfam" id="PF01869"/>
    </source>
</evidence>
<dbReference type="EMBL" id="FMAI01000009">
    <property type="protein sequence ID" value="SCB42873.1"/>
    <property type="molecule type" value="Genomic_DNA"/>
</dbReference>
<keyword evidence="3" id="KW-1185">Reference proteome</keyword>
<dbReference type="Pfam" id="PF01869">
    <property type="entry name" value="BcrAD_BadFG"/>
    <property type="match status" value="1"/>
</dbReference>
<dbReference type="SUPFAM" id="SSF53067">
    <property type="entry name" value="Actin-like ATPase domain"/>
    <property type="match status" value="1"/>
</dbReference>
<dbReference type="PANTHER" id="PTHR43190">
    <property type="entry name" value="N-ACETYL-D-GLUCOSAMINE KINASE"/>
    <property type="match status" value="1"/>
</dbReference>
<name>A0A1C3WS29_9BRAD</name>
<feature type="domain" description="ATPase BadF/BadG/BcrA/BcrD type" evidence="1">
    <location>
        <begin position="9"/>
        <end position="146"/>
    </location>
</feature>
<reference evidence="3" key="1">
    <citation type="submission" date="2016-08" db="EMBL/GenBank/DDBJ databases">
        <authorList>
            <person name="Varghese N."/>
            <person name="Submissions Spin"/>
        </authorList>
    </citation>
    <scope>NUCLEOTIDE SEQUENCE [LARGE SCALE GENOMIC DNA]</scope>
    <source>
        <strain evidence="3">ERR11</strain>
    </source>
</reference>
<organism evidence="2 3">
    <name type="scientific">Bradyrhizobium shewense</name>
    <dbReference type="NCBI Taxonomy" id="1761772"/>
    <lineage>
        <taxon>Bacteria</taxon>
        <taxon>Pseudomonadati</taxon>
        <taxon>Pseudomonadota</taxon>
        <taxon>Alphaproteobacteria</taxon>
        <taxon>Hyphomicrobiales</taxon>
        <taxon>Nitrobacteraceae</taxon>
        <taxon>Bradyrhizobium</taxon>
    </lineage>
</organism>
<dbReference type="InterPro" id="IPR043129">
    <property type="entry name" value="ATPase_NBD"/>
</dbReference>
<dbReference type="Proteomes" id="UP000199184">
    <property type="component" value="Unassembled WGS sequence"/>
</dbReference>
<proteinExistence type="predicted"/>
<dbReference type="AlphaFoldDB" id="A0A1C3WS29"/>
<protein>
    <submittedName>
        <fullName evidence="2">BadF/BadG/BcrA/BcrD ATPase family protein</fullName>
    </submittedName>
</protein>
<gene>
    <name evidence="2" type="ORF">GA0061098_1009193</name>
</gene>
<sequence length="160" mass="15868">MSGKDPLYLGVDGGSTQCRARLEDEDGTVLGESGSGPATTRLGIDQAWSSVMHACTAAAAQAGLAARDSPAIHAGIGIAGLSRRGAHTALMQIAHPFASVHFVSDGLVACLGAHGGADGAIVVAGTGSIGVGIVCGRELRVGGYGFPSLTRAVGLISDCR</sequence>
<dbReference type="InterPro" id="IPR002731">
    <property type="entry name" value="ATPase_BadF"/>
</dbReference>
<dbReference type="Gene3D" id="3.30.420.40">
    <property type="match status" value="1"/>
</dbReference>
<dbReference type="InterPro" id="IPR052519">
    <property type="entry name" value="Euk-type_GlcNAc_Kinase"/>
</dbReference>
<dbReference type="RefSeq" id="WP_347337534.1">
    <property type="nucleotide sequence ID" value="NZ_FMAI01000009.1"/>
</dbReference>
<accession>A0A1C3WS29</accession>
<evidence type="ECO:0000313" key="2">
    <source>
        <dbReference type="EMBL" id="SCB42873.1"/>
    </source>
</evidence>